<evidence type="ECO:0000259" key="4">
    <source>
        <dbReference type="PROSITE" id="PS50987"/>
    </source>
</evidence>
<evidence type="ECO:0000256" key="3">
    <source>
        <dbReference type="ARBA" id="ARBA00023163"/>
    </source>
</evidence>
<name>A0A1N6GBN3_9MICO</name>
<dbReference type="Pfam" id="PF12840">
    <property type="entry name" value="HTH_20"/>
    <property type="match status" value="1"/>
</dbReference>
<dbReference type="InterPro" id="IPR036388">
    <property type="entry name" value="WH-like_DNA-bd_sf"/>
</dbReference>
<dbReference type="EMBL" id="FSRJ01000003">
    <property type="protein sequence ID" value="SIO04887.1"/>
    <property type="molecule type" value="Genomic_DNA"/>
</dbReference>
<accession>A0A1N6GBN3</accession>
<proteinExistence type="predicted"/>
<keyword evidence="3" id="KW-0804">Transcription</keyword>
<dbReference type="InterPro" id="IPR011991">
    <property type="entry name" value="ArsR-like_HTH"/>
</dbReference>
<feature type="domain" description="HTH arsR-type" evidence="4">
    <location>
        <begin position="5"/>
        <end position="99"/>
    </location>
</feature>
<evidence type="ECO:0000256" key="1">
    <source>
        <dbReference type="ARBA" id="ARBA00023015"/>
    </source>
</evidence>
<sequence length="111" mass="12063">MTTSTETLGVESLPAAFAALGDDTRWELLQRLGTAPASATTLAADRPISRQAVARHLEVLREAGLVETEIHGREVRYRAIGSRLSALARDLDLLAQGWERRLRTIKAAAEG</sequence>
<organism evidence="5 6">
    <name type="scientific">Agromyces cerinus subsp. cerinus</name>
    <dbReference type="NCBI Taxonomy" id="232089"/>
    <lineage>
        <taxon>Bacteria</taxon>
        <taxon>Bacillati</taxon>
        <taxon>Actinomycetota</taxon>
        <taxon>Actinomycetes</taxon>
        <taxon>Micrococcales</taxon>
        <taxon>Microbacteriaceae</taxon>
        <taxon>Agromyces</taxon>
    </lineage>
</organism>
<gene>
    <name evidence="5" type="ORF">SAMN05443544_2445</name>
</gene>
<dbReference type="Gene3D" id="1.10.10.10">
    <property type="entry name" value="Winged helix-like DNA-binding domain superfamily/Winged helix DNA-binding domain"/>
    <property type="match status" value="1"/>
</dbReference>
<dbReference type="GO" id="GO:0003700">
    <property type="term" value="F:DNA-binding transcription factor activity"/>
    <property type="evidence" value="ECO:0007669"/>
    <property type="project" value="InterPro"/>
</dbReference>
<dbReference type="RefSeq" id="WP_074260603.1">
    <property type="nucleotide sequence ID" value="NZ_FSRJ01000003.1"/>
</dbReference>
<keyword evidence="1" id="KW-0805">Transcription regulation</keyword>
<dbReference type="CDD" id="cd00090">
    <property type="entry name" value="HTH_ARSR"/>
    <property type="match status" value="1"/>
</dbReference>
<dbReference type="PANTHER" id="PTHR33154">
    <property type="entry name" value="TRANSCRIPTIONAL REGULATOR, ARSR FAMILY"/>
    <property type="match status" value="1"/>
</dbReference>
<evidence type="ECO:0000256" key="2">
    <source>
        <dbReference type="ARBA" id="ARBA00023125"/>
    </source>
</evidence>
<reference evidence="6" key="1">
    <citation type="submission" date="2016-11" db="EMBL/GenBank/DDBJ databases">
        <authorList>
            <person name="Varghese N."/>
            <person name="Submissions S."/>
        </authorList>
    </citation>
    <scope>NUCLEOTIDE SEQUENCE [LARGE SCALE GENOMIC DNA]</scope>
    <source>
        <strain evidence="6">DSM 8595</strain>
    </source>
</reference>
<evidence type="ECO:0000313" key="5">
    <source>
        <dbReference type="EMBL" id="SIO04887.1"/>
    </source>
</evidence>
<dbReference type="InterPro" id="IPR051081">
    <property type="entry name" value="HTH_MetalResp_TranReg"/>
</dbReference>
<dbReference type="STRING" id="232089.SAMN05443544_2445"/>
<dbReference type="PANTHER" id="PTHR33154:SF33">
    <property type="entry name" value="TRANSCRIPTIONAL REPRESSOR SDPR"/>
    <property type="match status" value="1"/>
</dbReference>
<dbReference type="NCBIfam" id="NF033788">
    <property type="entry name" value="HTH_metalloreg"/>
    <property type="match status" value="1"/>
</dbReference>
<dbReference type="SMART" id="SM00418">
    <property type="entry name" value="HTH_ARSR"/>
    <property type="match status" value="1"/>
</dbReference>
<dbReference type="GO" id="GO:0003677">
    <property type="term" value="F:DNA binding"/>
    <property type="evidence" value="ECO:0007669"/>
    <property type="project" value="UniProtKB-KW"/>
</dbReference>
<dbReference type="SUPFAM" id="SSF46785">
    <property type="entry name" value="Winged helix' DNA-binding domain"/>
    <property type="match status" value="1"/>
</dbReference>
<dbReference type="InterPro" id="IPR036390">
    <property type="entry name" value="WH_DNA-bd_sf"/>
</dbReference>
<keyword evidence="6" id="KW-1185">Reference proteome</keyword>
<dbReference type="Proteomes" id="UP000184699">
    <property type="component" value="Unassembled WGS sequence"/>
</dbReference>
<keyword evidence="2" id="KW-0238">DNA-binding</keyword>
<dbReference type="AlphaFoldDB" id="A0A1N6GBN3"/>
<dbReference type="InterPro" id="IPR001845">
    <property type="entry name" value="HTH_ArsR_DNA-bd_dom"/>
</dbReference>
<dbReference type="OrthoDB" id="3630048at2"/>
<protein>
    <submittedName>
        <fullName evidence="5">Transcriptional regulator</fullName>
    </submittedName>
</protein>
<dbReference type="PROSITE" id="PS50987">
    <property type="entry name" value="HTH_ARSR_2"/>
    <property type="match status" value="1"/>
</dbReference>
<evidence type="ECO:0000313" key="6">
    <source>
        <dbReference type="Proteomes" id="UP000184699"/>
    </source>
</evidence>